<feature type="compositionally biased region" description="Polar residues" evidence="6">
    <location>
        <begin position="199"/>
        <end position="214"/>
    </location>
</feature>
<dbReference type="InterPro" id="IPR000535">
    <property type="entry name" value="MSP_dom"/>
</dbReference>
<dbReference type="GO" id="GO:0061817">
    <property type="term" value="P:endoplasmic reticulum-plasma membrane tethering"/>
    <property type="evidence" value="ECO:0007669"/>
    <property type="project" value="UniProtKB-ARBA"/>
</dbReference>
<dbReference type="InterPro" id="IPR016763">
    <property type="entry name" value="VAP"/>
</dbReference>
<evidence type="ECO:0000256" key="3">
    <source>
        <dbReference type="ARBA" id="ARBA00022692"/>
    </source>
</evidence>
<dbReference type="PROSITE" id="PS50202">
    <property type="entry name" value="MSP"/>
    <property type="match status" value="1"/>
</dbReference>
<dbReference type="Proteomes" id="UP001145021">
    <property type="component" value="Unassembled WGS sequence"/>
</dbReference>
<feature type="region of interest" description="Disordered" evidence="6">
    <location>
        <begin position="128"/>
        <end position="262"/>
    </location>
</feature>
<organism evidence="9 10">
    <name type="scientific">Coemansia asiatica</name>
    <dbReference type="NCBI Taxonomy" id="1052880"/>
    <lineage>
        <taxon>Eukaryota</taxon>
        <taxon>Fungi</taxon>
        <taxon>Fungi incertae sedis</taxon>
        <taxon>Zoopagomycota</taxon>
        <taxon>Kickxellomycotina</taxon>
        <taxon>Kickxellomycetes</taxon>
        <taxon>Kickxellales</taxon>
        <taxon>Kickxellaceae</taxon>
        <taxon>Coemansia</taxon>
    </lineage>
</organism>
<dbReference type="GO" id="GO:0061709">
    <property type="term" value="P:reticulophagy"/>
    <property type="evidence" value="ECO:0007669"/>
    <property type="project" value="UniProtKB-ARBA"/>
</dbReference>
<dbReference type="GO" id="GO:0160219">
    <property type="term" value="C:cortical endoplasmic reticulum membrane"/>
    <property type="evidence" value="ECO:0007669"/>
    <property type="project" value="UniProtKB-ARBA"/>
</dbReference>
<keyword evidence="10" id="KW-1185">Reference proteome</keyword>
<gene>
    <name evidence="9" type="primary">SCS2</name>
    <name evidence="9" type="ORF">LPJ64_006119</name>
</gene>
<dbReference type="PIRSF" id="PIRSF019693">
    <property type="entry name" value="VAMP-associated"/>
    <property type="match status" value="1"/>
</dbReference>
<dbReference type="GO" id="GO:1902647">
    <property type="term" value="P:negative regulation of 1-phosphatidyl-1D-myo-inositol 4,5-bisphosphate biosynthetic process"/>
    <property type="evidence" value="ECO:0007669"/>
    <property type="project" value="UniProtKB-ARBA"/>
</dbReference>
<dbReference type="InterPro" id="IPR013783">
    <property type="entry name" value="Ig-like_fold"/>
</dbReference>
<keyword evidence="5 7" id="KW-0472">Membrane</keyword>
<evidence type="ECO:0000256" key="7">
    <source>
        <dbReference type="SAM" id="Phobius"/>
    </source>
</evidence>
<dbReference type="GO" id="GO:0035091">
    <property type="term" value="F:phosphatidylinositol binding"/>
    <property type="evidence" value="ECO:0007669"/>
    <property type="project" value="UniProtKB-ARBA"/>
</dbReference>
<dbReference type="Pfam" id="PF00635">
    <property type="entry name" value="Motile_Sperm"/>
    <property type="match status" value="1"/>
</dbReference>
<dbReference type="GO" id="GO:0090158">
    <property type="term" value="P:endoplasmic reticulum membrane organization"/>
    <property type="evidence" value="ECO:0007669"/>
    <property type="project" value="TreeGrafter"/>
</dbReference>
<dbReference type="SUPFAM" id="SSF49354">
    <property type="entry name" value="PapD-like"/>
    <property type="match status" value="1"/>
</dbReference>
<dbReference type="EMBL" id="JANBOH010000525">
    <property type="protein sequence ID" value="KAJ1641984.1"/>
    <property type="molecule type" value="Genomic_DNA"/>
</dbReference>
<dbReference type="GO" id="GO:0007009">
    <property type="term" value="P:plasma membrane organization"/>
    <property type="evidence" value="ECO:0007669"/>
    <property type="project" value="UniProtKB-ARBA"/>
</dbReference>
<evidence type="ECO:0000259" key="8">
    <source>
        <dbReference type="PROSITE" id="PS50202"/>
    </source>
</evidence>
<evidence type="ECO:0000256" key="2">
    <source>
        <dbReference type="ARBA" id="ARBA00008932"/>
    </source>
</evidence>
<reference evidence="9" key="1">
    <citation type="submission" date="2022-07" db="EMBL/GenBank/DDBJ databases">
        <title>Phylogenomic reconstructions and comparative analyses of Kickxellomycotina fungi.</title>
        <authorList>
            <person name="Reynolds N.K."/>
            <person name="Stajich J.E."/>
            <person name="Barry K."/>
            <person name="Grigoriev I.V."/>
            <person name="Crous P."/>
            <person name="Smith M.E."/>
        </authorList>
    </citation>
    <scope>NUCLEOTIDE SEQUENCE</scope>
    <source>
        <strain evidence="9">NBRC 105413</strain>
    </source>
</reference>
<comment type="subcellular location">
    <subcellularLocation>
        <location evidence="1">Membrane</location>
        <topology evidence="1">Single-pass type IV membrane protein</topology>
    </subcellularLocation>
</comment>
<evidence type="ECO:0000256" key="6">
    <source>
        <dbReference type="SAM" id="MobiDB-lite"/>
    </source>
</evidence>
<evidence type="ECO:0000256" key="1">
    <source>
        <dbReference type="ARBA" id="ARBA00004211"/>
    </source>
</evidence>
<comment type="similarity">
    <text evidence="2">Belongs to the VAMP-associated protein (VAP) (TC 9.B.17) family.</text>
</comment>
<dbReference type="GO" id="GO:0160214">
    <property type="term" value="F:endoplasmic reticulum-plasma membrane adaptor activity"/>
    <property type="evidence" value="ECO:0007669"/>
    <property type="project" value="UniProtKB-ARBA"/>
</dbReference>
<feature type="transmembrane region" description="Helical" evidence="7">
    <location>
        <begin position="307"/>
        <end position="326"/>
    </location>
</feature>
<dbReference type="InterPro" id="IPR008962">
    <property type="entry name" value="PapD-like_sf"/>
</dbReference>
<dbReference type="PANTHER" id="PTHR10809:SF6">
    <property type="entry name" value="AT11025P-RELATED"/>
    <property type="match status" value="1"/>
</dbReference>
<dbReference type="GO" id="GO:0140506">
    <property type="term" value="F:endoplasmic reticulum-autophagosome adaptor activity"/>
    <property type="evidence" value="ECO:0007669"/>
    <property type="project" value="UniProtKB-ARBA"/>
</dbReference>
<dbReference type="FunFam" id="2.60.40.10:FF:000813">
    <property type="entry name" value="Vesicle-associated protein 1-1"/>
    <property type="match status" value="1"/>
</dbReference>
<protein>
    <submittedName>
        <fullName evidence="9">Phosphatidylinositol-binding protein scs2</fullName>
    </submittedName>
</protein>
<dbReference type="AlphaFoldDB" id="A0A9W7XFT0"/>
<sequence>MALLYEPGDALNFRQPFTSMTHDVLRLTNKNNSPVAFKVKTTAPKQYCVRPNAGRIEPGEAVEVQVVLQPMKETPPANTKCRDKFLIQSIAISREMDSMTVSEIWTMAECEAKDIINEKKLRVRYLPPEEPQQQQQSENAATSPNGASSRNEEKSPSISQQLRANPPTRPLPGPSPLARAVDTSVDSPEEESAADAYHQTPTKNGAVSNSTSATGRLFPETPTAASPSDTTGYAEEQLPAADDSKKVWSPQPSDQTELEKANATIGDLKRQLEEYKKQLETTKLGNAGSSSSRTVTTTQFSKSVDGLSIQSVAIVALVAFMTGYFFF</sequence>
<keyword evidence="4 7" id="KW-1133">Transmembrane helix</keyword>
<dbReference type="Gene3D" id="2.60.40.10">
    <property type="entry name" value="Immunoglobulins"/>
    <property type="match status" value="1"/>
</dbReference>
<evidence type="ECO:0000313" key="9">
    <source>
        <dbReference type="EMBL" id="KAJ1641984.1"/>
    </source>
</evidence>
<feature type="compositionally biased region" description="Polar residues" evidence="6">
    <location>
        <begin position="139"/>
        <end position="149"/>
    </location>
</feature>
<dbReference type="GO" id="GO:0005886">
    <property type="term" value="C:plasma membrane"/>
    <property type="evidence" value="ECO:0007669"/>
    <property type="project" value="TreeGrafter"/>
</dbReference>
<keyword evidence="3 7" id="KW-0812">Transmembrane</keyword>
<evidence type="ECO:0000256" key="4">
    <source>
        <dbReference type="ARBA" id="ARBA00022989"/>
    </source>
</evidence>
<dbReference type="GO" id="GO:0033149">
    <property type="term" value="F:FFAT motif binding"/>
    <property type="evidence" value="ECO:0007669"/>
    <property type="project" value="TreeGrafter"/>
</dbReference>
<dbReference type="GO" id="GO:0001786">
    <property type="term" value="F:phosphatidylserine binding"/>
    <property type="evidence" value="ECO:0007669"/>
    <property type="project" value="UniProtKB-ARBA"/>
</dbReference>
<dbReference type="GO" id="GO:0051685">
    <property type="term" value="P:maintenance of ER location"/>
    <property type="evidence" value="ECO:0007669"/>
    <property type="project" value="UniProtKB-ARBA"/>
</dbReference>
<feature type="domain" description="MSP" evidence="8">
    <location>
        <begin position="2"/>
        <end position="126"/>
    </location>
</feature>
<evidence type="ECO:0000313" key="10">
    <source>
        <dbReference type="Proteomes" id="UP001145021"/>
    </source>
</evidence>
<accession>A0A9W7XFT0</accession>
<comment type="caution">
    <text evidence="9">The sequence shown here is derived from an EMBL/GenBank/DDBJ whole genome shotgun (WGS) entry which is preliminary data.</text>
</comment>
<dbReference type="PANTHER" id="PTHR10809">
    <property type="entry name" value="VESICLE-ASSOCIATED MEMBRANE PROTEIN-ASSOCIATED PROTEIN"/>
    <property type="match status" value="1"/>
</dbReference>
<proteinExistence type="inferred from homology"/>
<name>A0A9W7XFT0_9FUNG</name>
<evidence type="ECO:0000256" key="5">
    <source>
        <dbReference type="ARBA" id="ARBA00023136"/>
    </source>
</evidence>